<organism evidence="1 2">
    <name type="scientific">Portunus trituberculatus</name>
    <name type="common">Swimming crab</name>
    <name type="synonym">Neptunus trituberculatus</name>
    <dbReference type="NCBI Taxonomy" id="210409"/>
    <lineage>
        <taxon>Eukaryota</taxon>
        <taxon>Metazoa</taxon>
        <taxon>Ecdysozoa</taxon>
        <taxon>Arthropoda</taxon>
        <taxon>Crustacea</taxon>
        <taxon>Multicrustacea</taxon>
        <taxon>Malacostraca</taxon>
        <taxon>Eumalacostraca</taxon>
        <taxon>Eucarida</taxon>
        <taxon>Decapoda</taxon>
        <taxon>Pleocyemata</taxon>
        <taxon>Brachyura</taxon>
        <taxon>Eubrachyura</taxon>
        <taxon>Portunoidea</taxon>
        <taxon>Portunidae</taxon>
        <taxon>Portuninae</taxon>
        <taxon>Portunus</taxon>
    </lineage>
</organism>
<gene>
    <name evidence="1" type="ORF">E2C01_016818</name>
</gene>
<dbReference type="Proteomes" id="UP000324222">
    <property type="component" value="Unassembled WGS sequence"/>
</dbReference>
<evidence type="ECO:0000313" key="2">
    <source>
        <dbReference type="Proteomes" id="UP000324222"/>
    </source>
</evidence>
<keyword evidence="2" id="KW-1185">Reference proteome</keyword>
<reference evidence="1 2" key="1">
    <citation type="submission" date="2019-05" db="EMBL/GenBank/DDBJ databases">
        <title>Another draft genome of Portunus trituberculatus and its Hox gene families provides insights of decapod evolution.</title>
        <authorList>
            <person name="Jeong J.-H."/>
            <person name="Song I."/>
            <person name="Kim S."/>
            <person name="Choi T."/>
            <person name="Kim D."/>
            <person name="Ryu S."/>
            <person name="Kim W."/>
        </authorList>
    </citation>
    <scope>NUCLEOTIDE SEQUENCE [LARGE SCALE GENOMIC DNA]</scope>
    <source>
        <tissue evidence="1">Muscle</tissue>
    </source>
</reference>
<dbReference type="EMBL" id="VSRR010001247">
    <property type="protein sequence ID" value="MPC23757.1"/>
    <property type="molecule type" value="Genomic_DNA"/>
</dbReference>
<sequence length="76" mass="8300">MSAPDSGIHMGFDVVELDEGDLEAILREGGDGNGFYTLKSKPPVACRWVWVSRDCQTLAIRCWGGVSASFRGCQHL</sequence>
<proteinExistence type="predicted"/>
<name>A0A5B7DRJ6_PORTR</name>
<comment type="caution">
    <text evidence="1">The sequence shown here is derived from an EMBL/GenBank/DDBJ whole genome shotgun (WGS) entry which is preliminary data.</text>
</comment>
<protein>
    <submittedName>
        <fullName evidence="1">Uncharacterized protein</fullName>
    </submittedName>
</protein>
<dbReference type="AlphaFoldDB" id="A0A5B7DRJ6"/>
<accession>A0A5B7DRJ6</accession>
<evidence type="ECO:0000313" key="1">
    <source>
        <dbReference type="EMBL" id="MPC23757.1"/>
    </source>
</evidence>